<protein>
    <submittedName>
        <fullName evidence="2">Uncharacterized protein</fullName>
    </submittedName>
</protein>
<proteinExistence type="predicted"/>
<dbReference type="OrthoDB" id="4161595at2759"/>
<dbReference type="AlphaFoldDB" id="A0A0U1LXQ3"/>
<evidence type="ECO:0000313" key="2">
    <source>
        <dbReference type="EMBL" id="CRG88149.1"/>
    </source>
</evidence>
<reference evidence="2 3" key="1">
    <citation type="submission" date="2015-04" db="EMBL/GenBank/DDBJ databases">
        <authorList>
            <person name="Syromyatnikov M.Y."/>
            <person name="Popov V.N."/>
        </authorList>
    </citation>
    <scope>NUCLEOTIDE SEQUENCE [LARGE SCALE GENOMIC DNA]</scope>
    <source>
        <strain evidence="2">WF-38-12</strain>
    </source>
</reference>
<feature type="region of interest" description="Disordered" evidence="1">
    <location>
        <begin position="119"/>
        <end position="138"/>
    </location>
</feature>
<keyword evidence="3" id="KW-1185">Reference proteome</keyword>
<dbReference type="Proteomes" id="UP000054383">
    <property type="component" value="Unassembled WGS sequence"/>
</dbReference>
<evidence type="ECO:0000313" key="3">
    <source>
        <dbReference type="Proteomes" id="UP000054383"/>
    </source>
</evidence>
<accession>A0A0U1LXQ3</accession>
<feature type="compositionally biased region" description="Pro residues" evidence="1">
    <location>
        <begin position="122"/>
        <end position="137"/>
    </location>
</feature>
<name>A0A0U1LXQ3_TALIS</name>
<dbReference type="STRING" id="28573.A0A0U1LXQ3"/>
<feature type="region of interest" description="Disordered" evidence="1">
    <location>
        <begin position="420"/>
        <end position="458"/>
    </location>
</feature>
<feature type="region of interest" description="Disordered" evidence="1">
    <location>
        <begin position="290"/>
        <end position="348"/>
    </location>
</feature>
<gene>
    <name evidence="2" type="ORF">PISL3812_05176</name>
</gene>
<feature type="region of interest" description="Disordered" evidence="1">
    <location>
        <begin position="151"/>
        <end position="187"/>
    </location>
</feature>
<dbReference type="EMBL" id="CVMT01000004">
    <property type="protein sequence ID" value="CRG88149.1"/>
    <property type="molecule type" value="Genomic_DNA"/>
</dbReference>
<feature type="compositionally biased region" description="Low complexity" evidence="1">
    <location>
        <begin position="157"/>
        <end position="166"/>
    </location>
</feature>
<evidence type="ECO:0000256" key="1">
    <source>
        <dbReference type="SAM" id="MobiDB-lite"/>
    </source>
</evidence>
<sequence length="458" mass="51626">MSRSIVNQFDISYTRGTETGGASYSHHVHPLENKAATILYQFRTDHGHHTGYNQGNPPGLKIDNHELMIHMADNLRRDGFITHDPAPGHSVNAADPMESLRLPPLHSALPLASLPPLQRTLPAPPVKQPDYPSPSFQPLPLLQHVVHHEDHYPEHPQQQQQQKQQQDVVMDGDETEEEPETTPRPTKTTLCKFNGQECCENTDPKDKENPRKVVSHIFGRNKICTVFIPDECWVWWCRKHYQRCRYHTDNWALKQIDILYENLDKIESWGGVESFTLSLRKRENDRNVHLSADKVPASRRRAAGRLSSSSAPKSKGKTNSNTNTATGTAAAASGGDNGEAPAVKVSASGRPIRSPVNIASPVPRFLQEHVGQKKSFNEVREILQEIRLYVRHEFFQNNKEVAFPDVEILPNYTQAVLREKGVPGGQLSENNHSRRRRARKPVSSARGRAHPYASNANF</sequence>
<feature type="compositionally biased region" description="Low complexity" evidence="1">
    <location>
        <begin position="304"/>
        <end position="334"/>
    </location>
</feature>
<feature type="compositionally biased region" description="Acidic residues" evidence="1">
    <location>
        <begin position="170"/>
        <end position="180"/>
    </location>
</feature>
<organism evidence="2 3">
    <name type="scientific">Talaromyces islandicus</name>
    <name type="common">Penicillium islandicum</name>
    <dbReference type="NCBI Taxonomy" id="28573"/>
    <lineage>
        <taxon>Eukaryota</taxon>
        <taxon>Fungi</taxon>
        <taxon>Dikarya</taxon>
        <taxon>Ascomycota</taxon>
        <taxon>Pezizomycotina</taxon>
        <taxon>Eurotiomycetes</taxon>
        <taxon>Eurotiomycetidae</taxon>
        <taxon>Eurotiales</taxon>
        <taxon>Trichocomaceae</taxon>
        <taxon>Talaromyces</taxon>
        <taxon>Talaromyces sect. Islandici</taxon>
    </lineage>
</organism>